<protein>
    <recommendedName>
        <fullName evidence="9">ENTH domain-containing protein</fullName>
    </recommendedName>
</protein>
<keyword evidence="7" id="KW-0175">Coiled coil</keyword>
<name>A0AAN7WPX8_9SACH</name>
<feature type="compositionally biased region" description="Polar residues" evidence="8">
    <location>
        <begin position="568"/>
        <end position="580"/>
    </location>
</feature>
<dbReference type="Pfam" id="PF01417">
    <property type="entry name" value="ENTH"/>
    <property type="match status" value="1"/>
</dbReference>
<feature type="coiled-coil region" evidence="7">
    <location>
        <begin position="251"/>
        <end position="341"/>
    </location>
</feature>
<organism evidence="10 11">
    <name type="scientific">Arxiozyma heterogenica</name>
    <dbReference type="NCBI Taxonomy" id="278026"/>
    <lineage>
        <taxon>Eukaryota</taxon>
        <taxon>Fungi</taxon>
        <taxon>Dikarya</taxon>
        <taxon>Ascomycota</taxon>
        <taxon>Saccharomycotina</taxon>
        <taxon>Saccharomycetes</taxon>
        <taxon>Saccharomycetales</taxon>
        <taxon>Saccharomycetaceae</taxon>
        <taxon>Arxiozyma</taxon>
    </lineage>
</organism>
<dbReference type="GO" id="GO:0005768">
    <property type="term" value="C:endosome"/>
    <property type="evidence" value="ECO:0007669"/>
    <property type="project" value="TreeGrafter"/>
</dbReference>
<evidence type="ECO:0000256" key="6">
    <source>
        <dbReference type="ARBA" id="ARBA00023121"/>
    </source>
</evidence>
<feature type="compositionally biased region" description="Low complexity" evidence="8">
    <location>
        <begin position="464"/>
        <end position="476"/>
    </location>
</feature>
<feature type="compositionally biased region" description="Polar residues" evidence="8">
    <location>
        <begin position="152"/>
        <end position="170"/>
    </location>
</feature>
<dbReference type="Proteomes" id="UP001306508">
    <property type="component" value="Unassembled WGS sequence"/>
</dbReference>
<feature type="region of interest" description="Disordered" evidence="8">
    <location>
        <begin position="525"/>
        <end position="546"/>
    </location>
</feature>
<dbReference type="GO" id="GO:0030125">
    <property type="term" value="C:clathrin vesicle coat"/>
    <property type="evidence" value="ECO:0007669"/>
    <property type="project" value="TreeGrafter"/>
</dbReference>
<feature type="compositionally biased region" description="Polar residues" evidence="8">
    <location>
        <begin position="604"/>
        <end position="614"/>
    </location>
</feature>
<dbReference type="PROSITE" id="PS50942">
    <property type="entry name" value="ENTH"/>
    <property type="match status" value="1"/>
</dbReference>
<gene>
    <name evidence="10" type="ORF">RI543_003298</name>
</gene>
<feature type="compositionally biased region" description="Polar residues" evidence="8">
    <location>
        <begin position="645"/>
        <end position="661"/>
    </location>
</feature>
<evidence type="ECO:0000256" key="2">
    <source>
        <dbReference type="ARBA" id="ARBA00004496"/>
    </source>
</evidence>
<dbReference type="SMART" id="SM00273">
    <property type="entry name" value="ENTH"/>
    <property type="match status" value="1"/>
</dbReference>
<evidence type="ECO:0000313" key="10">
    <source>
        <dbReference type="EMBL" id="KAK5779407.1"/>
    </source>
</evidence>
<dbReference type="GO" id="GO:0007015">
    <property type="term" value="P:actin filament organization"/>
    <property type="evidence" value="ECO:0007669"/>
    <property type="project" value="TreeGrafter"/>
</dbReference>
<dbReference type="GO" id="GO:0005543">
    <property type="term" value="F:phospholipid binding"/>
    <property type="evidence" value="ECO:0007669"/>
    <property type="project" value="TreeGrafter"/>
</dbReference>
<feature type="region of interest" description="Disordered" evidence="8">
    <location>
        <begin position="565"/>
        <end position="614"/>
    </location>
</feature>
<dbReference type="Gene3D" id="1.25.40.90">
    <property type="match status" value="1"/>
</dbReference>
<evidence type="ECO:0000256" key="5">
    <source>
        <dbReference type="ARBA" id="ARBA00022553"/>
    </source>
</evidence>
<feature type="domain" description="ENTH" evidence="9">
    <location>
        <begin position="11"/>
        <end position="143"/>
    </location>
</feature>
<evidence type="ECO:0000256" key="8">
    <source>
        <dbReference type="SAM" id="MobiDB-lite"/>
    </source>
</evidence>
<proteinExistence type="inferred from homology"/>
<accession>A0AAN7WPX8</accession>
<dbReference type="GO" id="GO:0006897">
    <property type="term" value="P:endocytosis"/>
    <property type="evidence" value="ECO:0007669"/>
    <property type="project" value="TreeGrafter"/>
</dbReference>
<dbReference type="PANTHER" id="PTHR12276">
    <property type="entry name" value="EPSIN/ENT-RELATED"/>
    <property type="match status" value="1"/>
</dbReference>
<dbReference type="GO" id="GO:0030276">
    <property type="term" value="F:clathrin binding"/>
    <property type="evidence" value="ECO:0007669"/>
    <property type="project" value="TreeGrafter"/>
</dbReference>
<feature type="region of interest" description="Disordered" evidence="8">
    <location>
        <begin position="145"/>
        <end position="241"/>
    </location>
</feature>
<reference evidence="11" key="1">
    <citation type="submission" date="2023-07" db="EMBL/GenBank/DDBJ databases">
        <title>A draft genome of Kazachstania heterogenica Y-27499.</title>
        <authorList>
            <person name="Donic C."/>
            <person name="Kralova J.S."/>
            <person name="Fidel L."/>
            <person name="Ben-Dor S."/>
            <person name="Jung S."/>
        </authorList>
    </citation>
    <scope>NUCLEOTIDE SEQUENCE [LARGE SCALE GENOMIC DNA]</scope>
    <source>
        <strain evidence="11">Y27499</strain>
    </source>
</reference>
<feature type="compositionally biased region" description="Pro residues" evidence="8">
    <location>
        <begin position="397"/>
        <end position="408"/>
    </location>
</feature>
<feature type="region of interest" description="Disordered" evidence="8">
    <location>
        <begin position="645"/>
        <end position="671"/>
    </location>
</feature>
<keyword evidence="4" id="KW-0963">Cytoplasm</keyword>
<dbReference type="InterPro" id="IPR003903">
    <property type="entry name" value="UIM_dom"/>
</dbReference>
<evidence type="ECO:0000256" key="3">
    <source>
        <dbReference type="ARBA" id="ARBA00010130"/>
    </source>
</evidence>
<dbReference type="GO" id="GO:0005886">
    <property type="term" value="C:plasma membrane"/>
    <property type="evidence" value="ECO:0007669"/>
    <property type="project" value="TreeGrafter"/>
</dbReference>
<evidence type="ECO:0000313" key="11">
    <source>
        <dbReference type="Proteomes" id="UP001306508"/>
    </source>
</evidence>
<feature type="compositionally biased region" description="Polar residues" evidence="8">
    <location>
        <begin position="378"/>
        <end position="391"/>
    </location>
</feature>
<dbReference type="SMART" id="SM00726">
    <property type="entry name" value="UIM"/>
    <property type="match status" value="2"/>
</dbReference>
<dbReference type="PROSITE" id="PS50330">
    <property type="entry name" value="UIM"/>
    <property type="match status" value="1"/>
</dbReference>
<comment type="subcellular location">
    <subcellularLocation>
        <location evidence="2">Cytoplasm</location>
    </subcellularLocation>
    <subcellularLocation>
        <location evidence="1">Membrane</location>
        <topology evidence="1">Peripheral membrane protein</topology>
    </subcellularLocation>
</comment>
<feature type="compositionally biased region" description="Basic and acidic residues" evidence="8">
    <location>
        <begin position="208"/>
        <end position="238"/>
    </location>
</feature>
<dbReference type="AlphaFoldDB" id="A0AAN7WPX8"/>
<evidence type="ECO:0000256" key="7">
    <source>
        <dbReference type="SAM" id="Coils"/>
    </source>
</evidence>
<dbReference type="SUPFAM" id="SSF48464">
    <property type="entry name" value="ENTH/VHS domain"/>
    <property type="match status" value="1"/>
</dbReference>
<dbReference type="PANTHER" id="PTHR12276:SF110">
    <property type="entry name" value="EPSIN-1-RELATED"/>
    <property type="match status" value="1"/>
</dbReference>
<dbReference type="EMBL" id="JAWIZZ010000047">
    <property type="protein sequence ID" value="KAK5779407.1"/>
    <property type="molecule type" value="Genomic_DNA"/>
</dbReference>
<keyword evidence="6" id="KW-0446">Lipid-binding</keyword>
<keyword evidence="11" id="KW-1185">Reference proteome</keyword>
<keyword evidence="5" id="KW-0597">Phosphoprotein</keyword>
<evidence type="ECO:0000256" key="1">
    <source>
        <dbReference type="ARBA" id="ARBA00004170"/>
    </source>
</evidence>
<comment type="caution">
    <text evidence="10">The sequence shown here is derived from an EMBL/GenBank/DDBJ whole genome shotgun (WGS) entry which is preliminary data.</text>
</comment>
<feature type="compositionally biased region" description="Low complexity" evidence="8">
    <location>
        <begin position="581"/>
        <end position="603"/>
    </location>
</feature>
<feature type="compositionally biased region" description="Low complexity" evidence="8">
    <location>
        <begin position="409"/>
        <end position="448"/>
    </location>
</feature>
<feature type="compositionally biased region" description="Polar residues" evidence="8">
    <location>
        <begin position="525"/>
        <end position="534"/>
    </location>
</feature>
<dbReference type="InterPro" id="IPR013809">
    <property type="entry name" value="ENTH"/>
</dbReference>
<comment type="similarity">
    <text evidence="3">Belongs to the epsin family.</text>
</comment>
<dbReference type="InterPro" id="IPR008942">
    <property type="entry name" value="ENTH_VHS"/>
</dbReference>
<evidence type="ECO:0000259" key="9">
    <source>
        <dbReference type="PROSITE" id="PS50942"/>
    </source>
</evidence>
<feature type="region of interest" description="Disordered" evidence="8">
    <location>
        <begin position="373"/>
        <end position="476"/>
    </location>
</feature>
<evidence type="ECO:0000256" key="4">
    <source>
        <dbReference type="ARBA" id="ARBA00022490"/>
    </source>
</evidence>
<sequence>MSKQFVRSAKNVVKGYSSTQVLVRDATSNDDRVPHVSLLEDIARLSYSNVDFYEIMDIVDKRLNDKPKYWKHIEKSLSLLDYLVRFGSENCIYWCKDHLLTLKSLKNFRYFDESGFDQGQIIRVKSIDLVNLINDDQQLQYERRFNKRHQRGNNGRYTRNNLYRNENSPYGQYDFSRPNDGFNSNTDIDYSDNDPRNNYRSSRTPSRRNTDSDLQRAIEESKRTAEEDEKRRQELAKYDDEDPEYLAALQLSKEEQELKELQELQRLQQQQQQQQLQLQQTGYYDMFGNQISQSEYQEYQQQQQLWEQLQQQQRLAQEQYLQQQQMQQQQEQQLAIQKEQERLFTEQQQANLQQQQQAALQQQQLWEQQQQQQQQQQPMITGSNNPFALNNSQPTPMTQPTPQIPPQIPIQQTQQTQQTQPQTTYQSPPQQLYQSPVQQSVQSPIQQTIPPPGHLQPQQITTHSLPPQQSQQQLLQPIKTGNQDISNQYSELNNLIAQGTGVDTFGNTGNQRIPAQHTQTGTFINSQGTGYKQISNDDSKNNPFLNTQYTGLPSASSMIPSYTGYGFGNQNKPDSNNSKDTTVSAVTGSQQQQQQLNQSHTTQIPSTYNQPPPIQQQANFISSQNTQALYNQQTSNTYLPSLQPHPFTNNQAGYSVQQSAPPDQGISLIEL</sequence>